<gene>
    <name evidence="2" type="ORF">HMN09_00562300</name>
</gene>
<feature type="compositionally biased region" description="Low complexity" evidence="1">
    <location>
        <begin position="348"/>
        <end position="377"/>
    </location>
</feature>
<feature type="region of interest" description="Disordered" evidence="1">
    <location>
        <begin position="329"/>
        <end position="377"/>
    </location>
</feature>
<organism evidence="2 3">
    <name type="scientific">Mycena chlorophos</name>
    <name type="common">Agaric fungus</name>
    <name type="synonym">Agaricus chlorophos</name>
    <dbReference type="NCBI Taxonomy" id="658473"/>
    <lineage>
        <taxon>Eukaryota</taxon>
        <taxon>Fungi</taxon>
        <taxon>Dikarya</taxon>
        <taxon>Basidiomycota</taxon>
        <taxon>Agaricomycotina</taxon>
        <taxon>Agaricomycetes</taxon>
        <taxon>Agaricomycetidae</taxon>
        <taxon>Agaricales</taxon>
        <taxon>Marasmiineae</taxon>
        <taxon>Mycenaceae</taxon>
        <taxon>Mycena</taxon>
    </lineage>
</organism>
<sequence>MALTGGLELCMSLPISCVLGPQTQSFEEVRMSDYLNAYRTTGRPPPPVPPLPTDPASRTAQGLPPLFVPAPFPGGPLTASSGVAPTATVFGVQPGTGLPSTSATNTDPAKLPIAQTFTPPVVQPQTVGGEREVYMVITVAPEYSHWSPEELRYYAYARGTRLPPPGTTMMPFAAPPPPAPGGLVPPTTDGEIFVSISARPEYADHSFEEHRVAFLRAGTELTSAQIATNFGLGNPQRTQSMDMNANANANTQNPLQAATPISPFAVPPASTSLFGQTPAPVVAAAPAAGGFAFGAPAPVAAAQPPAPVAAASGFSFGAAPAPAQPTGFSFGFNAGQAQQPAAPPPAAPAAAGFSFGQPLAQQQQQPQGAFSFSPARF</sequence>
<feature type="compositionally biased region" description="Low complexity" evidence="1">
    <location>
        <begin position="330"/>
        <end position="340"/>
    </location>
</feature>
<evidence type="ECO:0000313" key="2">
    <source>
        <dbReference type="EMBL" id="KAF7314037.1"/>
    </source>
</evidence>
<dbReference type="OrthoDB" id="3234974at2759"/>
<comment type="caution">
    <text evidence="2">The sequence shown here is derived from an EMBL/GenBank/DDBJ whole genome shotgun (WGS) entry which is preliminary data.</text>
</comment>
<accession>A0A8H6TCF0</accession>
<dbReference type="Gene3D" id="1.10.10.2360">
    <property type="match status" value="1"/>
</dbReference>
<dbReference type="EMBL" id="JACAZE010000006">
    <property type="protein sequence ID" value="KAF7314037.1"/>
    <property type="molecule type" value="Genomic_DNA"/>
</dbReference>
<name>A0A8H6TCF0_MYCCL</name>
<dbReference type="Proteomes" id="UP000613580">
    <property type="component" value="Unassembled WGS sequence"/>
</dbReference>
<proteinExistence type="predicted"/>
<keyword evidence="3" id="KW-1185">Reference proteome</keyword>
<reference evidence="2" key="1">
    <citation type="submission" date="2020-05" db="EMBL/GenBank/DDBJ databases">
        <title>Mycena genomes resolve the evolution of fungal bioluminescence.</title>
        <authorList>
            <person name="Tsai I.J."/>
        </authorList>
    </citation>
    <scope>NUCLEOTIDE SEQUENCE</scope>
    <source>
        <strain evidence="2">110903Hualien_Pintung</strain>
    </source>
</reference>
<protein>
    <submittedName>
        <fullName evidence="2">Uncharacterized protein</fullName>
    </submittedName>
</protein>
<evidence type="ECO:0000256" key="1">
    <source>
        <dbReference type="SAM" id="MobiDB-lite"/>
    </source>
</evidence>
<evidence type="ECO:0000313" key="3">
    <source>
        <dbReference type="Proteomes" id="UP000613580"/>
    </source>
</evidence>
<dbReference type="AlphaFoldDB" id="A0A8H6TCF0"/>